<dbReference type="PANTHER" id="PTHR32024">
    <property type="entry name" value="TRK SYSTEM POTASSIUM UPTAKE PROTEIN TRKG-RELATED"/>
    <property type="match status" value="1"/>
</dbReference>
<feature type="transmembrane region" description="Helical" evidence="8">
    <location>
        <begin position="382"/>
        <end position="407"/>
    </location>
</feature>
<dbReference type="InterPro" id="IPR003445">
    <property type="entry name" value="Cat_transpt"/>
</dbReference>
<proteinExistence type="predicted"/>
<name>A0A839EC84_9MICO</name>
<evidence type="ECO:0000256" key="7">
    <source>
        <dbReference type="ARBA" id="ARBA00023136"/>
    </source>
</evidence>
<gene>
    <name evidence="9" type="ORF">FHX53_002420</name>
</gene>
<keyword evidence="7 8" id="KW-0472">Membrane</keyword>
<accession>A0A839EC84</accession>
<keyword evidence="6" id="KW-0406">Ion transport</keyword>
<comment type="caution">
    <text evidence="9">The sequence shown here is derived from an EMBL/GenBank/DDBJ whole genome shotgun (WGS) entry which is preliminary data.</text>
</comment>
<feature type="transmembrane region" description="Helical" evidence="8">
    <location>
        <begin position="194"/>
        <end position="215"/>
    </location>
</feature>
<comment type="subcellular location">
    <subcellularLocation>
        <location evidence="1">Cell membrane</location>
        <topology evidence="1">Multi-pass membrane protein</topology>
    </subcellularLocation>
</comment>
<feature type="transmembrane region" description="Helical" evidence="8">
    <location>
        <begin position="334"/>
        <end position="362"/>
    </location>
</feature>
<keyword evidence="4 8" id="KW-0812">Transmembrane</keyword>
<evidence type="ECO:0000256" key="5">
    <source>
        <dbReference type="ARBA" id="ARBA00022989"/>
    </source>
</evidence>
<feature type="transmembrane region" description="Helical" evidence="8">
    <location>
        <begin position="444"/>
        <end position="465"/>
    </location>
</feature>
<dbReference type="GO" id="GO:0030001">
    <property type="term" value="P:metal ion transport"/>
    <property type="evidence" value="ECO:0007669"/>
    <property type="project" value="UniProtKB-ARBA"/>
</dbReference>
<keyword evidence="5 8" id="KW-1133">Transmembrane helix</keyword>
<feature type="transmembrane region" description="Helical" evidence="8">
    <location>
        <begin position="227"/>
        <end position="253"/>
    </location>
</feature>
<feature type="transmembrane region" description="Helical" evidence="8">
    <location>
        <begin position="34"/>
        <end position="54"/>
    </location>
</feature>
<protein>
    <submittedName>
        <fullName evidence="9">Trk-type K+ transport system membrane component</fullName>
    </submittedName>
</protein>
<keyword evidence="3" id="KW-1003">Cell membrane</keyword>
<dbReference type="Proteomes" id="UP000585905">
    <property type="component" value="Unassembled WGS sequence"/>
</dbReference>
<dbReference type="GO" id="GO:0008324">
    <property type="term" value="F:monoatomic cation transmembrane transporter activity"/>
    <property type="evidence" value="ECO:0007669"/>
    <property type="project" value="InterPro"/>
</dbReference>
<evidence type="ECO:0000256" key="4">
    <source>
        <dbReference type="ARBA" id="ARBA00022692"/>
    </source>
</evidence>
<evidence type="ECO:0000256" key="1">
    <source>
        <dbReference type="ARBA" id="ARBA00004651"/>
    </source>
</evidence>
<organism evidence="9 10">
    <name type="scientific">Microcella alkalica</name>
    <dbReference type="NCBI Taxonomy" id="355930"/>
    <lineage>
        <taxon>Bacteria</taxon>
        <taxon>Bacillati</taxon>
        <taxon>Actinomycetota</taxon>
        <taxon>Actinomycetes</taxon>
        <taxon>Micrococcales</taxon>
        <taxon>Microbacteriaceae</taxon>
        <taxon>Microcella</taxon>
    </lineage>
</organism>
<feature type="transmembrane region" description="Helical" evidence="8">
    <location>
        <begin position="66"/>
        <end position="86"/>
    </location>
</feature>
<feature type="transmembrane region" description="Helical" evidence="8">
    <location>
        <begin position="98"/>
        <end position="122"/>
    </location>
</feature>
<feature type="transmembrane region" description="Helical" evidence="8">
    <location>
        <begin position="159"/>
        <end position="182"/>
    </location>
</feature>
<reference evidence="9 10" key="1">
    <citation type="submission" date="2020-07" db="EMBL/GenBank/DDBJ databases">
        <title>Sequencing the genomes of 1000 actinobacteria strains.</title>
        <authorList>
            <person name="Klenk H.-P."/>
        </authorList>
    </citation>
    <scope>NUCLEOTIDE SEQUENCE [LARGE SCALE GENOMIC DNA]</scope>
    <source>
        <strain evidence="9 10">DSM 19663</strain>
    </source>
</reference>
<evidence type="ECO:0000256" key="6">
    <source>
        <dbReference type="ARBA" id="ARBA00023065"/>
    </source>
</evidence>
<dbReference type="Pfam" id="PF02386">
    <property type="entry name" value="TrkH"/>
    <property type="match status" value="1"/>
</dbReference>
<dbReference type="RefSeq" id="WP_182491588.1">
    <property type="nucleotide sequence ID" value="NZ_BAAAOV010000001.1"/>
</dbReference>
<dbReference type="AlphaFoldDB" id="A0A839EC84"/>
<evidence type="ECO:0000256" key="8">
    <source>
        <dbReference type="SAM" id="Phobius"/>
    </source>
</evidence>
<keyword evidence="10" id="KW-1185">Reference proteome</keyword>
<evidence type="ECO:0000256" key="2">
    <source>
        <dbReference type="ARBA" id="ARBA00022448"/>
    </source>
</evidence>
<sequence length="482" mass="50756">MSAATRSGARRDDGVSPLRALRTALADVTTSSPARFAIVVFTALILITTALLALPIARAGERQWTPLADALFTAVSAICVTGLSTVDMATHWSVFGNIVIVLAMQIGGIGVLTMASILGLVVAKRMGLRAKLVAASDTNPSRVHAGPVSESQAVRLGEIGTLLATVALSAIVIELAITALVVPRLLIEGFDPWSALWMGFYLSLSAFTNTGFVPFEQGMAIFASDVWMLSVLSIAVFLGAIGFPVIFALARWVKSRARLSVHAKLTLATTLVLLALGWVAIGLLEWNNQQTLGGQDPWNRPLTAGFISMMTRSGGLSTIDIGEMNGSTLLVLDMLMFVGGGSASTAGGIKVTTLAVLFLAAIAEARGVKDMEAFERRIPVDVLRLAVSVVLWGATIVSASSIIVLHITKDPLDLVLFDVISAFATCGLSAGLTGPDLEEPAKYVLAATMWAGRVGTVTLAAALAASHRRQLFRRPEERPIVG</sequence>
<feature type="transmembrane region" description="Helical" evidence="8">
    <location>
        <begin position="414"/>
        <end position="432"/>
    </location>
</feature>
<evidence type="ECO:0000313" key="10">
    <source>
        <dbReference type="Proteomes" id="UP000585905"/>
    </source>
</evidence>
<dbReference type="EMBL" id="JACGWX010000007">
    <property type="protein sequence ID" value="MBA8848806.1"/>
    <property type="molecule type" value="Genomic_DNA"/>
</dbReference>
<dbReference type="GO" id="GO:0005886">
    <property type="term" value="C:plasma membrane"/>
    <property type="evidence" value="ECO:0007669"/>
    <property type="project" value="UniProtKB-SubCell"/>
</dbReference>
<feature type="transmembrane region" description="Helical" evidence="8">
    <location>
        <begin position="265"/>
        <end position="284"/>
    </location>
</feature>
<keyword evidence="2" id="KW-0813">Transport</keyword>
<evidence type="ECO:0000313" key="9">
    <source>
        <dbReference type="EMBL" id="MBA8848806.1"/>
    </source>
</evidence>
<evidence type="ECO:0000256" key="3">
    <source>
        <dbReference type="ARBA" id="ARBA00022475"/>
    </source>
</evidence>
<dbReference type="PANTHER" id="PTHR32024:SF1">
    <property type="entry name" value="KTR SYSTEM POTASSIUM UPTAKE PROTEIN B"/>
    <property type="match status" value="1"/>
</dbReference>